<dbReference type="InterPro" id="IPR049366">
    <property type="entry name" value="RGL11_C"/>
</dbReference>
<keyword evidence="5" id="KW-1185">Reference proteome</keyword>
<comment type="caution">
    <text evidence="4">The sequence shown here is derived from an EMBL/GenBank/DDBJ whole genome shotgun (WGS) entry which is preliminary data.</text>
</comment>
<proteinExistence type="predicted"/>
<dbReference type="Proteomes" id="UP000245624">
    <property type="component" value="Unassembled WGS sequence"/>
</dbReference>
<protein>
    <submittedName>
        <fullName evidence="4">Rhamnogalacturonan lyase</fullName>
    </submittedName>
</protein>
<dbReference type="EMBL" id="QGTD01000018">
    <property type="protein sequence ID" value="PWU67298.1"/>
    <property type="molecule type" value="Genomic_DNA"/>
</dbReference>
<dbReference type="Pfam" id="PF21348">
    <property type="entry name" value="RGL11_C"/>
    <property type="match status" value="2"/>
</dbReference>
<dbReference type="InterPro" id="IPR054470">
    <property type="entry name" value="FIMAH_dom"/>
</dbReference>
<dbReference type="InterPro" id="IPR041624">
    <property type="entry name" value="RGI_lyase"/>
</dbReference>
<dbReference type="PANTHER" id="PTHR43118">
    <property type="entry name" value="RHAMNOGALACTURONAN LYASE (EUROFUNG)"/>
    <property type="match status" value="1"/>
</dbReference>
<dbReference type="OrthoDB" id="9802318at2"/>
<dbReference type="InterPro" id="IPR013783">
    <property type="entry name" value="Ig-like_fold"/>
</dbReference>
<dbReference type="RefSeq" id="WP_109985379.1">
    <property type="nucleotide sequence ID" value="NZ_QGTD01000018.1"/>
</dbReference>
<gene>
    <name evidence="4" type="ORF">DLJ74_17180</name>
</gene>
<reference evidence="4 5" key="1">
    <citation type="submission" date="2018-05" db="EMBL/GenBank/DDBJ databases">
        <title>Genomic analysis of Gracilibacillus dipsosauri DD1 reveals novel features of a salt-tolerant amylase.</title>
        <authorList>
            <person name="Deutch C.E."/>
            <person name="Yang S."/>
        </authorList>
    </citation>
    <scope>NUCLEOTIDE SEQUENCE [LARGE SCALE GENOMIC DNA]</scope>
    <source>
        <strain evidence="4 5">DD1</strain>
    </source>
</reference>
<dbReference type="Gene3D" id="2.60.40.10">
    <property type="entry name" value="Immunoglobulins"/>
    <property type="match status" value="1"/>
</dbReference>
<accession>A0A317KXQ5</accession>
<evidence type="ECO:0000259" key="3">
    <source>
        <dbReference type="Pfam" id="PF22888"/>
    </source>
</evidence>
<keyword evidence="4" id="KW-0456">Lyase</keyword>
<dbReference type="InterPro" id="IPR034641">
    <property type="entry name" value="RGL11"/>
</dbReference>
<evidence type="ECO:0000313" key="4">
    <source>
        <dbReference type="EMBL" id="PWU67298.1"/>
    </source>
</evidence>
<feature type="domain" description="FIMAH" evidence="3">
    <location>
        <begin position="763"/>
        <end position="843"/>
    </location>
</feature>
<dbReference type="AlphaFoldDB" id="A0A317KXQ5"/>
<dbReference type="CDD" id="cd10318">
    <property type="entry name" value="RGL11"/>
    <property type="match status" value="1"/>
</dbReference>
<name>A0A317KXQ5_9BACI</name>
<dbReference type="Pfam" id="PF22888">
    <property type="entry name" value="FIMAH"/>
    <property type="match status" value="1"/>
</dbReference>
<organism evidence="4 5">
    <name type="scientific">Gracilibacillus dipsosauri</name>
    <dbReference type="NCBI Taxonomy" id="178340"/>
    <lineage>
        <taxon>Bacteria</taxon>
        <taxon>Bacillati</taxon>
        <taxon>Bacillota</taxon>
        <taxon>Bacilli</taxon>
        <taxon>Bacillales</taxon>
        <taxon>Bacillaceae</taxon>
        <taxon>Gracilibacillus</taxon>
    </lineage>
</organism>
<sequence>MLKQSWAKKTLVSISTLVLLFSGVINISAVEKKGTMNSIQLEKLDRGLVAASTSEGIFLSWRLLANEVTGYSETGLTGVNFHVYRDGEKMATVEESTNYLDKAGSSNHEYAVHAVINGKEVEESKTILPWDKAYYDLPLQKPADGITLAGESFTYHANDMIVGDMNGDGQYEYVVKWEPSNAKDVSQVGYTGKTYLDTYTLDGKLLYRIDLGVNIRSGAHYTQFLVYDFDGNGKSEIMLKTAPGTKVLRYDENGEVISEEFITMPEEDKEQGYSHHDDYRMSSEDYYAHIVDLFRNWHEQEEVISGEWPATLEECFGIEPKYAYPLSQEDAENLADYFIDVYAPERSSRNDLRNFEGFILEGPEYVTVFDGETGGELETIHYKPGRRDDGLRWGDYAMSRIEPGNRVDRFLAGVAYLDGQRPSAVFARGYYTRATIVTYNWDGEHLRENWYVDSGWTPMSNPFNDGPHGVDGTDKEFGSITTQGFHSLSAADVDGDGKQEIVYGSATIDHDGSLLYSSMDEMPEEAAGEGIARLGHGDAMHVADIDPNRPGLEMYMVFEGGAWAPYGYALRDAATGEVLYGDYTGKDTGRGMIGDIDPTKPGLETWAVKLQTAEGEDITESKGLPGTNMSIKWSADMTTQLINGSRDQTPTIDDWQKGTVLTAEGTRTNNWTKGNPSLVADIFGDWREELLVRTEDSSAIRIYLSTEVTDHKLYTLMHDPQYRAEVARQNTSYNQPSYTSFYFGSDMDWSTVLVPTVEFPVQLSSLQDLMDGYIESGDLRGPLAKQLTNTYRQMIHHYEKDSIKQARKFLAKFERQVEKRSMERFISASAKEQLTKRVKQLIEQLS</sequence>
<evidence type="ECO:0000259" key="2">
    <source>
        <dbReference type="Pfam" id="PF21348"/>
    </source>
</evidence>
<evidence type="ECO:0000259" key="1">
    <source>
        <dbReference type="Pfam" id="PF18370"/>
    </source>
</evidence>
<feature type="domain" description="Rhamnogalacturonan I lyase beta-sheet" evidence="1">
    <location>
        <begin position="40"/>
        <end position="130"/>
    </location>
</feature>
<feature type="domain" description="Rhamnogalacturonan lyase family 11 C-terminal" evidence="2">
    <location>
        <begin position="134"/>
        <end position="259"/>
    </location>
</feature>
<dbReference type="SUPFAM" id="SSF69318">
    <property type="entry name" value="Integrin alpha N-terminal domain"/>
    <property type="match status" value="1"/>
</dbReference>
<dbReference type="InterPro" id="IPR028994">
    <property type="entry name" value="Integrin_alpha_N"/>
</dbReference>
<dbReference type="PANTHER" id="PTHR43118:SF1">
    <property type="entry name" value="RHAMNOGALACTURONAN LYASE (EUROFUNG)"/>
    <property type="match status" value="1"/>
</dbReference>
<dbReference type="GO" id="GO:0016829">
    <property type="term" value="F:lyase activity"/>
    <property type="evidence" value="ECO:0007669"/>
    <property type="project" value="UniProtKB-KW"/>
</dbReference>
<feature type="domain" description="Rhamnogalacturonan lyase family 11 C-terminal" evidence="2">
    <location>
        <begin position="349"/>
        <end position="748"/>
    </location>
</feature>
<evidence type="ECO:0000313" key="5">
    <source>
        <dbReference type="Proteomes" id="UP000245624"/>
    </source>
</evidence>
<dbReference type="Pfam" id="PF18370">
    <property type="entry name" value="RGI_lyase"/>
    <property type="match status" value="1"/>
</dbReference>